<proteinExistence type="predicted"/>
<comment type="caution">
    <text evidence="1">The sequence shown here is derived from an EMBL/GenBank/DDBJ whole genome shotgun (WGS) entry which is preliminary data.</text>
</comment>
<dbReference type="AlphaFoldDB" id="A0AAV8S8B5"/>
<sequence>MESVSNLYSYSKKLEREAFALVKAGGTGESKTIHLFGPLVNPEEPAFHAFDSSPKNLRANKPFSSKSAIGDFYGFSFSKLPDGPQSQFNPLFIVFDLAPLQYLAPYSGCAMGEYFCDNGLTPALLGLAFFENSKKYAFKERR</sequence>
<dbReference type="Proteomes" id="UP001159364">
    <property type="component" value="Linkage Group LG12"/>
</dbReference>
<organism evidence="1 2">
    <name type="scientific">Erythroxylum novogranatense</name>
    <dbReference type="NCBI Taxonomy" id="1862640"/>
    <lineage>
        <taxon>Eukaryota</taxon>
        <taxon>Viridiplantae</taxon>
        <taxon>Streptophyta</taxon>
        <taxon>Embryophyta</taxon>
        <taxon>Tracheophyta</taxon>
        <taxon>Spermatophyta</taxon>
        <taxon>Magnoliopsida</taxon>
        <taxon>eudicotyledons</taxon>
        <taxon>Gunneridae</taxon>
        <taxon>Pentapetalae</taxon>
        <taxon>rosids</taxon>
        <taxon>fabids</taxon>
        <taxon>Malpighiales</taxon>
        <taxon>Erythroxylaceae</taxon>
        <taxon>Erythroxylum</taxon>
    </lineage>
</organism>
<protein>
    <submittedName>
        <fullName evidence="1">Uncharacterized protein</fullName>
    </submittedName>
</protein>
<accession>A0AAV8S8B5</accession>
<dbReference type="EMBL" id="JAIWQS010000012">
    <property type="protein sequence ID" value="KAJ8748405.1"/>
    <property type="molecule type" value="Genomic_DNA"/>
</dbReference>
<name>A0AAV8S8B5_9ROSI</name>
<evidence type="ECO:0000313" key="1">
    <source>
        <dbReference type="EMBL" id="KAJ8748405.1"/>
    </source>
</evidence>
<reference evidence="1 2" key="1">
    <citation type="submission" date="2021-09" db="EMBL/GenBank/DDBJ databases">
        <title>Genomic insights and catalytic innovation underlie evolution of tropane alkaloids biosynthesis.</title>
        <authorList>
            <person name="Wang Y.-J."/>
            <person name="Tian T."/>
            <person name="Huang J.-P."/>
            <person name="Huang S.-X."/>
        </authorList>
    </citation>
    <scope>NUCLEOTIDE SEQUENCE [LARGE SCALE GENOMIC DNA]</scope>
    <source>
        <strain evidence="1">KIB-2018</strain>
        <tissue evidence="1">Leaf</tissue>
    </source>
</reference>
<keyword evidence="2" id="KW-1185">Reference proteome</keyword>
<gene>
    <name evidence="1" type="ORF">K2173_003042</name>
</gene>
<evidence type="ECO:0000313" key="2">
    <source>
        <dbReference type="Proteomes" id="UP001159364"/>
    </source>
</evidence>